<evidence type="ECO:0000313" key="1">
    <source>
        <dbReference type="EMBL" id="AAA25412.2"/>
    </source>
</evidence>
<name>Q9KX56_MYCFE</name>
<dbReference type="EMBL" id="M95046">
    <property type="protein sequence ID" value="AAA25412.2"/>
    <property type="molecule type" value="Genomic_DNA"/>
</dbReference>
<dbReference type="PIR" id="JN0652">
    <property type="entry name" value="JN0652"/>
</dbReference>
<sequence>MANSLGFMLQLKPNFKFYVVESGKPLLLLFLKNLSIRSLLFNHKEKWKNQQQNTWLMKIFHFKKCL</sequence>
<organism evidence="1">
    <name type="scientific">Mycoplasmopsis fermentans</name>
    <name type="common">Mycoplasma fermentans</name>
    <dbReference type="NCBI Taxonomy" id="2115"/>
    <lineage>
        <taxon>Bacteria</taxon>
        <taxon>Bacillati</taxon>
        <taxon>Mycoplasmatota</taxon>
        <taxon>Mycoplasmoidales</taxon>
        <taxon>Metamycoplasmataceae</taxon>
        <taxon>Mycoplasmopsis</taxon>
    </lineage>
</organism>
<dbReference type="AlphaFoldDB" id="Q9KX56"/>
<proteinExistence type="predicted"/>
<protein>
    <submittedName>
        <fullName evidence="1">Uncharacterized protein</fullName>
    </submittedName>
</protein>
<reference evidence="1" key="1">
    <citation type="journal article" date="1993" name="J. Bacteriol.">
        <title>Identification of a putative infC-rpmI-rp1T operon uniquely flanked by long inverted repeats in Mycoplasma fermentans (incognitus strain).</title>
        <authorList>
            <person name="Hu W.S."/>
            <person name="Wang R.Y.H."/>
            <person name="Shih J.W.K."/>
            <person name="Lo S.-C."/>
        </authorList>
    </citation>
    <scope>NUCLEOTIDE SEQUENCE</scope>
</reference>
<accession>Q9KX56</accession>